<evidence type="ECO:0000313" key="2">
    <source>
        <dbReference type="EMBL" id="CAA2960578.1"/>
    </source>
</evidence>
<proteinExistence type="predicted"/>
<dbReference type="AlphaFoldDB" id="A0A8S0Q6Z0"/>
<organism evidence="2 3">
    <name type="scientific">Olea europaea subsp. europaea</name>
    <dbReference type="NCBI Taxonomy" id="158383"/>
    <lineage>
        <taxon>Eukaryota</taxon>
        <taxon>Viridiplantae</taxon>
        <taxon>Streptophyta</taxon>
        <taxon>Embryophyta</taxon>
        <taxon>Tracheophyta</taxon>
        <taxon>Spermatophyta</taxon>
        <taxon>Magnoliopsida</taxon>
        <taxon>eudicotyledons</taxon>
        <taxon>Gunneridae</taxon>
        <taxon>Pentapetalae</taxon>
        <taxon>asterids</taxon>
        <taxon>lamiids</taxon>
        <taxon>Lamiales</taxon>
        <taxon>Oleaceae</taxon>
        <taxon>Oleeae</taxon>
        <taxon>Olea</taxon>
    </lineage>
</organism>
<dbReference type="EMBL" id="CACTIH010000420">
    <property type="protein sequence ID" value="CAA2960578.1"/>
    <property type="molecule type" value="Genomic_DNA"/>
</dbReference>
<sequence>MKCAFEGLTTALVIGIGASVTALLDFITYSSLLRKGFRFQLRSPFNGLHGISLMSSIDEINAASEKVSSDVSLGYEECLKTV</sequence>
<keyword evidence="1" id="KW-0812">Transmembrane</keyword>
<reference evidence="2 3" key="1">
    <citation type="submission" date="2019-12" db="EMBL/GenBank/DDBJ databases">
        <authorList>
            <person name="Alioto T."/>
            <person name="Alioto T."/>
            <person name="Gomez Garrido J."/>
        </authorList>
    </citation>
    <scope>NUCLEOTIDE SEQUENCE [LARGE SCALE GENOMIC DNA]</scope>
</reference>
<gene>
    <name evidence="2" type="ORF">OLEA9_A111235</name>
</gene>
<name>A0A8S0Q6Z0_OLEEU</name>
<dbReference type="Proteomes" id="UP000594638">
    <property type="component" value="Unassembled WGS sequence"/>
</dbReference>
<evidence type="ECO:0000313" key="3">
    <source>
        <dbReference type="Proteomes" id="UP000594638"/>
    </source>
</evidence>
<protein>
    <submittedName>
        <fullName evidence="2">Uncharacterized protein</fullName>
    </submittedName>
</protein>
<evidence type="ECO:0000256" key="1">
    <source>
        <dbReference type="SAM" id="Phobius"/>
    </source>
</evidence>
<accession>A0A8S0Q6Z0</accession>
<dbReference type="Gramene" id="OE9A111235T1">
    <property type="protein sequence ID" value="OE9A111235C1"/>
    <property type="gene ID" value="OE9A111235"/>
</dbReference>
<comment type="caution">
    <text evidence="2">The sequence shown here is derived from an EMBL/GenBank/DDBJ whole genome shotgun (WGS) entry which is preliminary data.</text>
</comment>
<keyword evidence="1" id="KW-0472">Membrane</keyword>
<keyword evidence="1" id="KW-1133">Transmembrane helix</keyword>
<feature type="transmembrane region" description="Helical" evidence="1">
    <location>
        <begin position="12"/>
        <end position="33"/>
    </location>
</feature>
<keyword evidence="3" id="KW-1185">Reference proteome</keyword>